<dbReference type="PaxDb" id="882-DVU_1635"/>
<proteinExistence type="predicted"/>
<organism evidence="2 3">
    <name type="scientific">Nitratidesulfovibrio vulgaris (strain ATCC 29579 / DSM 644 / CCUG 34227 / NCIMB 8303 / VKM B-1760 / Hildenborough)</name>
    <name type="common">Desulfovibrio vulgaris</name>
    <dbReference type="NCBI Taxonomy" id="882"/>
    <lineage>
        <taxon>Bacteria</taxon>
        <taxon>Pseudomonadati</taxon>
        <taxon>Thermodesulfobacteriota</taxon>
        <taxon>Desulfovibrionia</taxon>
        <taxon>Desulfovibrionales</taxon>
        <taxon>Desulfovibrionaceae</taxon>
        <taxon>Nitratidesulfovibrio</taxon>
    </lineage>
</organism>
<evidence type="ECO:0000256" key="1">
    <source>
        <dbReference type="SAM" id="Phobius"/>
    </source>
</evidence>
<dbReference type="KEGG" id="dvu:DVU_1635"/>
<dbReference type="Proteomes" id="UP000002194">
    <property type="component" value="Chromosome"/>
</dbReference>
<keyword evidence="1" id="KW-0472">Membrane</keyword>
<evidence type="ECO:0000313" key="2">
    <source>
        <dbReference type="EMBL" id="AAS96113.1"/>
    </source>
</evidence>
<dbReference type="EnsemblBacteria" id="AAS96113">
    <property type="protein sequence ID" value="AAS96113"/>
    <property type="gene ID" value="DVU_1635"/>
</dbReference>
<evidence type="ECO:0000313" key="3">
    <source>
        <dbReference type="Proteomes" id="UP000002194"/>
    </source>
</evidence>
<reference evidence="2 3" key="1">
    <citation type="journal article" date="2004" name="Nat. Biotechnol.">
        <title>The genome sequence of the anaerobic, sulfate-reducing bacterium Desulfovibrio vulgaris Hildenborough.</title>
        <authorList>
            <person name="Heidelberg J.F."/>
            <person name="Seshadri R."/>
            <person name="Haveman S.A."/>
            <person name="Hemme C.L."/>
            <person name="Paulsen I.T."/>
            <person name="Kolonay J.F."/>
            <person name="Eisen J.A."/>
            <person name="Ward N."/>
            <person name="Methe B."/>
            <person name="Brinkac L.M."/>
            <person name="Daugherty S.C."/>
            <person name="Deboy R.T."/>
            <person name="Dodson R.J."/>
            <person name="Durkin A.S."/>
            <person name="Madupu R."/>
            <person name="Nelson W.C."/>
            <person name="Sullivan S.A."/>
            <person name="Fouts D."/>
            <person name="Haft D.H."/>
            <person name="Selengut J."/>
            <person name="Peterson J.D."/>
            <person name="Davidsen T.M."/>
            <person name="Zafar N."/>
            <person name="Zhou L."/>
            <person name="Radune D."/>
            <person name="Dimitrov G."/>
            <person name="Hance M."/>
            <person name="Tran K."/>
            <person name="Khouri H."/>
            <person name="Gill J."/>
            <person name="Utterback T.R."/>
            <person name="Feldblyum T.V."/>
            <person name="Wall J.D."/>
            <person name="Voordouw G."/>
            <person name="Fraser C.M."/>
        </authorList>
    </citation>
    <scope>NUCLEOTIDE SEQUENCE [LARGE SCALE GENOMIC DNA]</scope>
    <source>
        <strain evidence="3">ATCC 29579 / DSM 644 / NCIMB 8303 / VKM B-1760 / Hildenborough</strain>
    </source>
</reference>
<dbReference type="AlphaFoldDB" id="Q72BK0"/>
<dbReference type="EMBL" id="AE017285">
    <property type="protein sequence ID" value="AAS96113.1"/>
    <property type="molecule type" value="Genomic_DNA"/>
</dbReference>
<keyword evidence="1" id="KW-0812">Transmembrane</keyword>
<gene>
    <name evidence="2" type="ordered locus">DVU_1635</name>
</gene>
<keyword evidence="1" id="KW-1133">Transmembrane helix</keyword>
<keyword evidence="3" id="KW-1185">Reference proteome</keyword>
<accession>Q72BK0</accession>
<name>Q72BK0_NITV2</name>
<feature type="transmembrane region" description="Helical" evidence="1">
    <location>
        <begin position="12"/>
        <end position="32"/>
    </location>
</feature>
<sequence length="34" mass="3881">MSSSDFKEKILLQLLLRAWHAMVIVLFGTNFLSA</sequence>
<dbReference type="HOGENOM" id="CLU_3373435_0_0_7"/>
<protein>
    <submittedName>
        <fullName evidence="2">Uncharacterized protein</fullName>
    </submittedName>
</protein>